<keyword evidence="10" id="KW-0067">ATP-binding</keyword>
<dbReference type="CDD" id="cd00130">
    <property type="entry name" value="PAS"/>
    <property type="match status" value="1"/>
</dbReference>
<dbReference type="Pfam" id="PF00072">
    <property type="entry name" value="Response_reg"/>
    <property type="match status" value="1"/>
</dbReference>
<evidence type="ECO:0000256" key="4">
    <source>
        <dbReference type="ARBA" id="ARBA00018672"/>
    </source>
</evidence>
<dbReference type="InterPro" id="IPR003661">
    <property type="entry name" value="HisK_dim/P_dom"/>
</dbReference>
<evidence type="ECO:0000256" key="12">
    <source>
        <dbReference type="ARBA" id="ARBA00023136"/>
    </source>
</evidence>
<dbReference type="PROSITE" id="PS50112">
    <property type="entry name" value="PAS"/>
    <property type="match status" value="1"/>
</dbReference>
<dbReference type="InterPro" id="IPR001789">
    <property type="entry name" value="Sig_transdc_resp-reg_receiver"/>
</dbReference>
<name>A0A4R2RUV8_9FIRM</name>
<dbReference type="SMART" id="SM00091">
    <property type="entry name" value="PAS"/>
    <property type="match status" value="1"/>
</dbReference>
<dbReference type="GO" id="GO:0005524">
    <property type="term" value="F:ATP binding"/>
    <property type="evidence" value="ECO:0007669"/>
    <property type="project" value="UniProtKB-KW"/>
</dbReference>
<organism evidence="19 20">
    <name type="scientific">Heliophilum fasciatum</name>
    <dbReference type="NCBI Taxonomy" id="35700"/>
    <lineage>
        <taxon>Bacteria</taxon>
        <taxon>Bacillati</taxon>
        <taxon>Bacillota</taxon>
        <taxon>Clostridia</taxon>
        <taxon>Eubacteriales</taxon>
        <taxon>Heliobacteriaceae</taxon>
        <taxon>Heliophilum</taxon>
    </lineage>
</organism>
<dbReference type="InterPro" id="IPR013767">
    <property type="entry name" value="PAS_fold"/>
</dbReference>
<dbReference type="GO" id="GO:0005886">
    <property type="term" value="C:plasma membrane"/>
    <property type="evidence" value="ECO:0007669"/>
    <property type="project" value="UniProtKB-SubCell"/>
</dbReference>
<dbReference type="GO" id="GO:0009927">
    <property type="term" value="F:histidine phosphotransfer kinase activity"/>
    <property type="evidence" value="ECO:0007669"/>
    <property type="project" value="TreeGrafter"/>
</dbReference>
<keyword evidence="5" id="KW-1003">Cell membrane</keyword>
<keyword evidence="8" id="KW-0547">Nucleotide-binding</keyword>
<keyword evidence="7" id="KW-0808">Transferase</keyword>
<dbReference type="Pfam" id="PF00512">
    <property type="entry name" value="HisKA"/>
    <property type="match status" value="1"/>
</dbReference>
<evidence type="ECO:0000256" key="10">
    <source>
        <dbReference type="ARBA" id="ARBA00022840"/>
    </source>
</evidence>
<dbReference type="Proteomes" id="UP000294813">
    <property type="component" value="Unassembled WGS sequence"/>
</dbReference>
<evidence type="ECO:0000259" key="18">
    <source>
        <dbReference type="PROSITE" id="PS50113"/>
    </source>
</evidence>
<comment type="subcellular location">
    <subcellularLocation>
        <location evidence="2">Cell membrane</location>
    </subcellularLocation>
</comment>
<dbReference type="EMBL" id="SLXT01000016">
    <property type="protein sequence ID" value="TCP63721.1"/>
    <property type="molecule type" value="Genomic_DNA"/>
</dbReference>
<evidence type="ECO:0000313" key="20">
    <source>
        <dbReference type="Proteomes" id="UP000294813"/>
    </source>
</evidence>
<comment type="caution">
    <text evidence="19">The sequence shown here is derived from an EMBL/GenBank/DDBJ whole genome shotgun (WGS) entry which is preliminary data.</text>
</comment>
<gene>
    <name evidence="19" type="ORF">EDD73_11665</name>
</gene>
<feature type="domain" description="PAC" evidence="18">
    <location>
        <begin position="153"/>
        <end position="204"/>
    </location>
</feature>
<evidence type="ECO:0000256" key="13">
    <source>
        <dbReference type="ARBA" id="ARBA00024867"/>
    </source>
</evidence>
<dbReference type="GO" id="GO:0006355">
    <property type="term" value="P:regulation of DNA-templated transcription"/>
    <property type="evidence" value="ECO:0007669"/>
    <property type="project" value="InterPro"/>
</dbReference>
<keyword evidence="6 14" id="KW-0597">Phosphoprotein</keyword>
<feature type="domain" description="PAS" evidence="17">
    <location>
        <begin position="80"/>
        <end position="150"/>
    </location>
</feature>
<evidence type="ECO:0000256" key="1">
    <source>
        <dbReference type="ARBA" id="ARBA00000085"/>
    </source>
</evidence>
<comment type="function">
    <text evidence="13">May play the central regulatory role in sporulation. It may be an element of the effector pathway responsible for the activation of sporulation genes in response to nutritional stress. Spo0A may act in concert with spo0H (a sigma factor) to control the expression of some genes that are critical to the sporulation process.</text>
</comment>
<dbReference type="PROSITE" id="PS50110">
    <property type="entry name" value="RESPONSE_REGULATORY"/>
    <property type="match status" value="1"/>
</dbReference>
<proteinExistence type="predicted"/>
<dbReference type="PANTHER" id="PTHR43047">
    <property type="entry name" value="TWO-COMPONENT HISTIDINE PROTEIN KINASE"/>
    <property type="match status" value="1"/>
</dbReference>
<dbReference type="FunFam" id="3.30.565.10:FF:000023">
    <property type="entry name" value="PAS domain-containing sensor histidine kinase"/>
    <property type="match status" value="1"/>
</dbReference>
<dbReference type="SUPFAM" id="SSF55785">
    <property type="entry name" value="PYP-like sensor domain (PAS domain)"/>
    <property type="match status" value="1"/>
</dbReference>
<dbReference type="SMART" id="SM00387">
    <property type="entry name" value="HATPase_c"/>
    <property type="match status" value="1"/>
</dbReference>
<evidence type="ECO:0000256" key="2">
    <source>
        <dbReference type="ARBA" id="ARBA00004236"/>
    </source>
</evidence>
<evidence type="ECO:0000313" key="19">
    <source>
        <dbReference type="EMBL" id="TCP63721.1"/>
    </source>
</evidence>
<dbReference type="InterPro" id="IPR000014">
    <property type="entry name" value="PAS"/>
</dbReference>
<dbReference type="InterPro" id="IPR004358">
    <property type="entry name" value="Sig_transdc_His_kin-like_C"/>
</dbReference>
<evidence type="ECO:0000256" key="9">
    <source>
        <dbReference type="ARBA" id="ARBA00022777"/>
    </source>
</evidence>
<dbReference type="InterPro" id="IPR003594">
    <property type="entry name" value="HATPase_dom"/>
</dbReference>
<dbReference type="InterPro" id="IPR000700">
    <property type="entry name" value="PAS-assoc_C"/>
</dbReference>
<evidence type="ECO:0000256" key="6">
    <source>
        <dbReference type="ARBA" id="ARBA00022553"/>
    </source>
</evidence>
<dbReference type="InterPro" id="IPR036890">
    <property type="entry name" value="HATPase_C_sf"/>
</dbReference>
<dbReference type="SUPFAM" id="SSF52172">
    <property type="entry name" value="CheY-like"/>
    <property type="match status" value="1"/>
</dbReference>
<dbReference type="InterPro" id="IPR035965">
    <property type="entry name" value="PAS-like_dom_sf"/>
</dbReference>
<dbReference type="AlphaFoldDB" id="A0A4R2RUV8"/>
<dbReference type="InterPro" id="IPR036097">
    <property type="entry name" value="HisK_dim/P_sf"/>
</dbReference>
<evidence type="ECO:0000256" key="5">
    <source>
        <dbReference type="ARBA" id="ARBA00022475"/>
    </source>
</evidence>
<evidence type="ECO:0000256" key="7">
    <source>
        <dbReference type="ARBA" id="ARBA00022679"/>
    </source>
</evidence>
<keyword evidence="9 19" id="KW-0418">Kinase</keyword>
<evidence type="ECO:0000259" key="17">
    <source>
        <dbReference type="PROSITE" id="PS50112"/>
    </source>
</evidence>
<protein>
    <recommendedName>
        <fullName evidence="4">Stage 0 sporulation protein A homolog</fullName>
        <ecNumber evidence="3">2.7.13.3</ecNumber>
    </recommendedName>
</protein>
<reference evidence="19 20" key="1">
    <citation type="submission" date="2019-03" db="EMBL/GenBank/DDBJ databases">
        <title>Genomic Encyclopedia of Type Strains, Phase IV (KMG-IV): sequencing the most valuable type-strain genomes for metagenomic binning, comparative biology and taxonomic classification.</title>
        <authorList>
            <person name="Goeker M."/>
        </authorList>
    </citation>
    <scope>NUCLEOTIDE SEQUENCE [LARGE SCALE GENOMIC DNA]</scope>
    <source>
        <strain evidence="19 20">DSM 11170</strain>
    </source>
</reference>
<dbReference type="Pfam" id="PF00989">
    <property type="entry name" value="PAS"/>
    <property type="match status" value="1"/>
</dbReference>
<dbReference type="InterPro" id="IPR005467">
    <property type="entry name" value="His_kinase_dom"/>
</dbReference>
<dbReference type="SUPFAM" id="SSF55874">
    <property type="entry name" value="ATPase domain of HSP90 chaperone/DNA topoisomerase II/histidine kinase"/>
    <property type="match status" value="1"/>
</dbReference>
<feature type="modified residue" description="4-aspartylphosphate" evidence="14">
    <location>
        <position position="515"/>
    </location>
</feature>
<dbReference type="GO" id="GO:0000155">
    <property type="term" value="F:phosphorelay sensor kinase activity"/>
    <property type="evidence" value="ECO:0007669"/>
    <property type="project" value="InterPro"/>
</dbReference>
<dbReference type="Gene3D" id="1.10.287.130">
    <property type="match status" value="1"/>
</dbReference>
<dbReference type="NCBIfam" id="TIGR00229">
    <property type="entry name" value="sensory_box"/>
    <property type="match status" value="1"/>
</dbReference>
<dbReference type="CDD" id="cd16922">
    <property type="entry name" value="HATPase_EvgS-ArcB-TorS-like"/>
    <property type="match status" value="1"/>
</dbReference>
<evidence type="ECO:0000256" key="11">
    <source>
        <dbReference type="ARBA" id="ARBA00023012"/>
    </source>
</evidence>
<dbReference type="InterPro" id="IPR011006">
    <property type="entry name" value="CheY-like_superfamily"/>
</dbReference>
<dbReference type="Gene3D" id="3.30.565.10">
    <property type="entry name" value="Histidine kinase-like ATPase, C-terminal domain"/>
    <property type="match status" value="1"/>
</dbReference>
<evidence type="ECO:0000256" key="14">
    <source>
        <dbReference type="PROSITE-ProRule" id="PRU00169"/>
    </source>
</evidence>
<dbReference type="SMART" id="SM00448">
    <property type="entry name" value="REC"/>
    <property type="match status" value="1"/>
</dbReference>
<dbReference type="Gene3D" id="3.30.450.20">
    <property type="entry name" value="PAS domain"/>
    <property type="match status" value="1"/>
</dbReference>
<feature type="domain" description="Response regulatory" evidence="16">
    <location>
        <begin position="465"/>
        <end position="582"/>
    </location>
</feature>
<dbReference type="Pfam" id="PF02518">
    <property type="entry name" value="HATPase_c"/>
    <property type="match status" value="1"/>
</dbReference>
<evidence type="ECO:0000259" key="15">
    <source>
        <dbReference type="PROSITE" id="PS50109"/>
    </source>
</evidence>
<evidence type="ECO:0000256" key="8">
    <source>
        <dbReference type="ARBA" id="ARBA00022741"/>
    </source>
</evidence>
<evidence type="ECO:0000259" key="16">
    <source>
        <dbReference type="PROSITE" id="PS50110"/>
    </source>
</evidence>
<evidence type="ECO:0000256" key="3">
    <source>
        <dbReference type="ARBA" id="ARBA00012438"/>
    </source>
</evidence>
<dbReference type="PRINTS" id="PR00344">
    <property type="entry name" value="BCTRLSENSOR"/>
</dbReference>
<dbReference type="PROSITE" id="PS50109">
    <property type="entry name" value="HIS_KIN"/>
    <property type="match status" value="1"/>
</dbReference>
<feature type="domain" description="Histidine kinase" evidence="15">
    <location>
        <begin position="215"/>
        <end position="438"/>
    </location>
</feature>
<dbReference type="PANTHER" id="PTHR43047:SF72">
    <property type="entry name" value="OSMOSENSING HISTIDINE PROTEIN KINASE SLN1"/>
    <property type="match status" value="1"/>
</dbReference>
<accession>A0A4R2RUV8</accession>
<comment type="catalytic activity">
    <reaction evidence="1">
        <text>ATP + protein L-histidine = ADP + protein N-phospho-L-histidine.</text>
        <dbReference type="EC" id="2.7.13.3"/>
    </reaction>
</comment>
<keyword evidence="12" id="KW-0472">Membrane</keyword>
<dbReference type="SMART" id="SM00388">
    <property type="entry name" value="HisKA"/>
    <property type="match status" value="1"/>
</dbReference>
<dbReference type="EC" id="2.7.13.3" evidence="3"/>
<dbReference type="SUPFAM" id="SSF47384">
    <property type="entry name" value="Homodimeric domain of signal transducing histidine kinase"/>
    <property type="match status" value="1"/>
</dbReference>
<dbReference type="Gene3D" id="3.40.50.2300">
    <property type="match status" value="1"/>
</dbReference>
<dbReference type="CDD" id="cd00082">
    <property type="entry name" value="HisKA"/>
    <property type="match status" value="1"/>
</dbReference>
<sequence>MTSQNLNVSLKKLRPLCYFMIYNVICSSKYMLFVDTTSIAQAMIDIIFIAFAASLHFDKKGNGTLKSLSSIPVHSALSSQEVRLRNIIDHTPVGICITDEKGYFQAVNPAYCRIYDYRAEELVGQHFTMVVPPESRELLCDLHERFMHYGSEIRGEWTVVNKSGKRITVLADAAIIHDTEGQPQKATFVTDITDRKQIEQALEQSNRVKSEFLSNMSHELRSPLNAILGYSQLIKTVLEDPSEMMSREEHIRLNDHIINAGWHLLSLINDVLDLARIESGKIPVELKEIQLAHIFKEVHSILEAQPNAAKIHLKVIPPAADLYLYADATRLKQVLVNLGSNAIKYNRHGGTVTIRCEQRDNAIVRIFVEDTGIGIDPSQMDNLFRPFERLGAERTTIQGTGIGLTISQKLIQSMNGTIGVNSRLGQGTCFFIDLPEANPPAVAVVDSPAQTSTDKFRLFREQTKTVLYIEDTLSDRELMRKILARYHNIRLITAEDGLTGIEKACRKKPDLILSDLRLPDMHGCDVLSQLRNFDETKDIPVVAITSDLSSKEVQELEEFGFYTYIAKPFVMAQLLQTLAEVLFKTE</sequence>
<keyword evidence="11" id="KW-0902">Two-component regulatory system</keyword>
<dbReference type="PROSITE" id="PS50113">
    <property type="entry name" value="PAC"/>
    <property type="match status" value="1"/>
</dbReference>
<keyword evidence="20" id="KW-1185">Reference proteome</keyword>